<sequence length="165" mass="18118">MDAHGLLDALSGRPSVVERNTGNVVVQNVGLYNVVEKKPANEAKLSIDRGGGASSKCPFVVVVVRQRDIGVLQIRDEHKPMVGENVWQKPVDEAVEASKALAPLVHHKRLRQHADVGEHDVPVIALLKDRRLRVEVRHGKLVVVWVFLASDVGQQIPPPASKLLH</sequence>
<evidence type="ECO:0000313" key="1">
    <source>
        <dbReference type="EMBL" id="KAH3673906.1"/>
    </source>
</evidence>
<evidence type="ECO:0000313" key="2">
    <source>
        <dbReference type="Proteomes" id="UP000788993"/>
    </source>
</evidence>
<name>A0A9P8TCB4_9ASCO</name>
<comment type="caution">
    <text evidence="1">The sequence shown here is derived from an EMBL/GenBank/DDBJ whole genome shotgun (WGS) entry which is preliminary data.</text>
</comment>
<keyword evidence="2" id="KW-1185">Reference proteome</keyword>
<accession>A0A9P8TCB4</accession>
<protein>
    <submittedName>
        <fullName evidence="1">Uncharacterized protein</fullName>
    </submittedName>
</protein>
<proteinExistence type="predicted"/>
<reference evidence="1" key="2">
    <citation type="submission" date="2021-01" db="EMBL/GenBank/DDBJ databases">
        <authorList>
            <person name="Schikora-Tamarit M.A."/>
        </authorList>
    </citation>
    <scope>NUCLEOTIDE SEQUENCE</scope>
    <source>
        <strain evidence="1">NCAIM Y.01608</strain>
    </source>
</reference>
<dbReference type="AlphaFoldDB" id="A0A9P8TCB4"/>
<dbReference type="EMBL" id="JAEUBD010000526">
    <property type="protein sequence ID" value="KAH3673906.1"/>
    <property type="molecule type" value="Genomic_DNA"/>
</dbReference>
<organism evidence="1 2">
    <name type="scientific">Ogataea polymorpha</name>
    <dbReference type="NCBI Taxonomy" id="460523"/>
    <lineage>
        <taxon>Eukaryota</taxon>
        <taxon>Fungi</taxon>
        <taxon>Dikarya</taxon>
        <taxon>Ascomycota</taxon>
        <taxon>Saccharomycotina</taxon>
        <taxon>Pichiomycetes</taxon>
        <taxon>Pichiales</taxon>
        <taxon>Pichiaceae</taxon>
        <taxon>Ogataea</taxon>
    </lineage>
</organism>
<dbReference type="Proteomes" id="UP000788993">
    <property type="component" value="Unassembled WGS sequence"/>
</dbReference>
<gene>
    <name evidence="1" type="ORF">OGATHE_001886</name>
</gene>
<reference evidence="1" key="1">
    <citation type="journal article" date="2021" name="Open Biol.">
        <title>Shared evolutionary footprints suggest mitochondrial oxidative damage underlies multiple complex I losses in fungi.</title>
        <authorList>
            <person name="Schikora-Tamarit M.A."/>
            <person name="Marcet-Houben M."/>
            <person name="Nosek J."/>
            <person name="Gabaldon T."/>
        </authorList>
    </citation>
    <scope>NUCLEOTIDE SEQUENCE</scope>
    <source>
        <strain evidence="1">NCAIM Y.01608</strain>
    </source>
</reference>